<keyword evidence="1" id="KW-0436">Ligase</keyword>
<reference evidence="1" key="1">
    <citation type="journal article" date="2021" name="New Phytol.">
        <title>Evolutionary innovations through gain and loss of genes in the ectomycorrhizal Boletales.</title>
        <authorList>
            <person name="Wu G."/>
            <person name="Miyauchi S."/>
            <person name="Morin E."/>
            <person name="Kuo A."/>
            <person name="Drula E."/>
            <person name="Varga T."/>
            <person name="Kohler A."/>
            <person name="Feng B."/>
            <person name="Cao Y."/>
            <person name="Lipzen A."/>
            <person name="Daum C."/>
            <person name="Hundley H."/>
            <person name="Pangilinan J."/>
            <person name="Johnson J."/>
            <person name="Barry K."/>
            <person name="LaButti K."/>
            <person name="Ng V."/>
            <person name="Ahrendt S."/>
            <person name="Min B."/>
            <person name="Choi I.G."/>
            <person name="Park H."/>
            <person name="Plett J.M."/>
            <person name="Magnuson J."/>
            <person name="Spatafora J.W."/>
            <person name="Nagy L.G."/>
            <person name="Henrissat B."/>
            <person name="Grigoriev I.V."/>
            <person name="Yang Z.L."/>
            <person name="Xu J."/>
            <person name="Martin F.M."/>
        </authorList>
    </citation>
    <scope>NUCLEOTIDE SEQUENCE</scope>
    <source>
        <strain evidence="1">ATCC 28755</strain>
    </source>
</reference>
<evidence type="ECO:0000313" key="1">
    <source>
        <dbReference type="EMBL" id="KAH7914278.1"/>
    </source>
</evidence>
<evidence type="ECO:0000313" key="2">
    <source>
        <dbReference type="Proteomes" id="UP000790377"/>
    </source>
</evidence>
<sequence length="457" mass="49492">MSVDLSLDRVSALSKKLPKYTRPTFHVAGTNGKGSVTCLLSSILRASDLTVGRFNSPHLVSIYDCILINDEPVSQQAYQTARQTVEAANQAIGASSFELLTLTALLLFENAKLDVVVVEVGMGGRLDATNVIPDDCIIASALTAVDLDHQQFLGNSVELIAQEKAGIARKGKPFVMGIQKHTGVEAVVKESVSSAGGYFVHMHAAEKRDWDSAMDDIKALLPLYGSHQIDNLGLTLSIISTITTTPLNKDAPFADLITHITPESIRRGIRTAMWPGRLSFHRLILSSRSNPLTVLADGAHNRASSETLATYVSEILSNITPCQESSQSRTVHLSFILALSHSPPKTPLETLSPLLPPRVPPGIIVKLRIAAVRFTSPDGMPWVKSVPPSELTQTVKSLVPEVDVWYAPDESDPGRNQLESALAWTGAAKSDANEEELVVVAGSLYLVADFYRFMLHE</sequence>
<proteinExistence type="predicted"/>
<protein>
    <submittedName>
        <fullName evidence="1">Mur ligase</fullName>
    </submittedName>
</protein>
<name>A0ACB8ANH1_9AGAM</name>
<dbReference type="EMBL" id="MU267616">
    <property type="protein sequence ID" value="KAH7914278.1"/>
    <property type="molecule type" value="Genomic_DNA"/>
</dbReference>
<keyword evidence="2" id="KW-1185">Reference proteome</keyword>
<accession>A0ACB8ANH1</accession>
<comment type="caution">
    <text evidence="1">The sequence shown here is derived from an EMBL/GenBank/DDBJ whole genome shotgun (WGS) entry which is preliminary data.</text>
</comment>
<gene>
    <name evidence="1" type="ORF">BJ138DRAFT_1000460</name>
</gene>
<organism evidence="1 2">
    <name type="scientific">Hygrophoropsis aurantiaca</name>
    <dbReference type="NCBI Taxonomy" id="72124"/>
    <lineage>
        <taxon>Eukaryota</taxon>
        <taxon>Fungi</taxon>
        <taxon>Dikarya</taxon>
        <taxon>Basidiomycota</taxon>
        <taxon>Agaricomycotina</taxon>
        <taxon>Agaricomycetes</taxon>
        <taxon>Agaricomycetidae</taxon>
        <taxon>Boletales</taxon>
        <taxon>Coniophorineae</taxon>
        <taxon>Hygrophoropsidaceae</taxon>
        <taxon>Hygrophoropsis</taxon>
    </lineage>
</organism>
<dbReference type="Proteomes" id="UP000790377">
    <property type="component" value="Unassembled WGS sequence"/>
</dbReference>